<dbReference type="PANTHER" id="PTHR11941">
    <property type="entry name" value="ENOYL-COA HYDRATASE-RELATED"/>
    <property type="match status" value="1"/>
</dbReference>
<dbReference type="InterPro" id="IPR001753">
    <property type="entry name" value="Enoyl-CoA_hydra/iso"/>
</dbReference>
<evidence type="ECO:0000313" key="16">
    <source>
        <dbReference type="Proteomes" id="UP000015101"/>
    </source>
</evidence>
<keyword evidence="4" id="KW-0456">Lyase</keyword>
<dbReference type="InterPro" id="IPR018376">
    <property type="entry name" value="Enoyl-CoA_hyd/isom_CS"/>
</dbReference>
<dbReference type="Proteomes" id="UP000015101">
    <property type="component" value="Unassembled WGS sequence"/>
</dbReference>
<dbReference type="GO" id="GO:0005829">
    <property type="term" value="C:cytosol"/>
    <property type="evidence" value="ECO:0000318"/>
    <property type="project" value="GO_Central"/>
</dbReference>
<evidence type="ECO:0000313" key="14">
    <source>
        <dbReference type="EMBL" id="ESO13102.1"/>
    </source>
</evidence>
<dbReference type="SUPFAM" id="SSF52096">
    <property type="entry name" value="ClpP/crotonase"/>
    <property type="match status" value="1"/>
</dbReference>
<dbReference type="RefSeq" id="XP_009009822.1">
    <property type="nucleotide sequence ID" value="XM_009011574.1"/>
</dbReference>
<dbReference type="Gene3D" id="3.90.226.10">
    <property type="entry name" value="2-enoyl-CoA Hydratase, Chain A, domain 1"/>
    <property type="match status" value="1"/>
</dbReference>
<evidence type="ECO:0000256" key="6">
    <source>
        <dbReference type="ARBA" id="ARBA00036541"/>
    </source>
</evidence>
<protein>
    <recommendedName>
        <fullName evidence="8">Ethylmalonyl-CoA decarboxylase</fullName>
        <ecNumber evidence="7">4.1.1.94</ecNumber>
    </recommendedName>
    <alternativeName>
        <fullName evidence="10">Enoyl-CoA hydratase domain-containing protein 1</fullName>
    </alternativeName>
    <alternativeName>
        <fullName evidence="9">Methylmalonyl-CoA decarboxylase</fullName>
    </alternativeName>
</protein>
<dbReference type="KEGG" id="hro:HELRODRAFT_159709"/>
<dbReference type="HOGENOM" id="CLU_009834_7_6_1"/>
<dbReference type="EMBL" id="AMQM01000312">
    <property type="status" value="NOT_ANNOTATED_CDS"/>
    <property type="molecule type" value="Genomic_DNA"/>
</dbReference>
<evidence type="ECO:0000256" key="10">
    <source>
        <dbReference type="ARBA" id="ARBA00042182"/>
    </source>
</evidence>
<dbReference type="AlphaFoldDB" id="T1EPC1"/>
<dbReference type="Pfam" id="PF00378">
    <property type="entry name" value="ECH_1"/>
    <property type="match status" value="1"/>
</dbReference>
<keyword evidence="3" id="KW-0963">Cytoplasm</keyword>
<dbReference type="InParanoid" id="T1EPC1"/>
<evidence type="ECO:0000256" key="4">
    <source>
        <dbReference type="ARBA" id="ARBA00023239"/>
    </source>
</evidence>
<evidence type="ECO:0000256" key="1">
    <source>
        <dbReference type="ARBA" id="ARBA00004514"/>
    </source>
</evidence>
<dbReference type="eggNOG" id="KOG1680">
    <property type="taxonomic scope" value="Eukaryota"/>
</dbReference>
<evidence type="ECO:0000256" key="11">
    <source>
        <dbReference type="ARBA" id="ARBA00047446"/>
    </source>
</evidence>
<evidence type="ECO:0000256" key="5">
    <source>
        <dbReference type="ARBA" id="ARBA00036343"/>
    </source>
</evidence>
<comment type="similarity">
    <text evidence="2 13">Belongs to the enoyl-CoA hydratase/isomerase family.</text>
</comment>
<name>T1EPC1_HELRO</name>
<dbReference type="STRING" id="6412.T1EPC1"/>
<evidence type="ECO:0000256" key="2">
    <source>
        <dbReference type="ARBA" id="ARBA00005254"/>
    </source>
</evidence>
<reference evidence="15" key="3">
    <citation type="submission" date="2015-06" db="UniProtKB">
        <authorList>
            <consortium name="EnsemblMetazoa"/>
        </authorList>
    </citation>
    <scope>IDENTIFICATION</scope>
</reference>
<dbReference type="GeneID" id="20198421"/>
<evidence type="ECO:0000256" key="13">
    <source>
        <dbReference type="RuleBase" id="RU003707"/>
    </source>
</evidence>
<dbReference type="EnsemblMetazoa" id="HelroT159709">
    <property type="protein sequence ID" value="HelroP159709"/>
    <property type="gene ID" value="HelroG159709"/>
</dbReference>
<dbReference type="GO" id="GO:0006635">
    <property type="term" value="P:fatty acid beta-oxidation"/>
    <property type="evidence" value="ECO:0000318"/>
    <property type="project" value="GO_Central"/>
</dbReference>
<proteinExistence type="inferred from homology"/>
<dbReference type="FunFam" id="3.90.226.10:FF:000109">
    <property type="entry name" value="Enoyl-CoA hydratase, putative"/>
    <property type="match status" value="1"/>
</dbReference>
<dbReference type="PROSITE" id="PS00166">
    <property type="entry name" value="ENOYL_COA_HYDRATASE"/>
    <property type="match status" value="1"/>
</dbReference>
<reference evidence="14 16" key="2">
    <citation type="journal article" date="2013" name="Nature">
        <title>Insights into bilaterian evolution from three spiralian genomes.</title>
        <authorList>
            <person name="Simakov O."/>
            <person name="Marletaz F."/>
            <person name="Cho S.J."/>
            <person name="Edsinger-Gonzales E."/>
            <person name="Havlak P."/>
            <person name="Hellsten U."/>
            <person name="Kuo D.H."/>
            <person name="Larsson T."/>
            <person name="Lv J."/>
            <person name="Arendt D."/>
            <person name="Savage R."/>
            <person name="Osoegawa K."/>
            <person name="de Jong P."/>
            <person name="Grimwood J."/>
            <person name="Chapman J.A."/>
            <person name="Shapiro H."/>
            <person name="Aerts A."/>
            <person name="Otillar R.P."/>
            <person name="Terry A.Y."/>
            <person name="Boore J.L."/>
            <person name="Grigoriev I.V."/>
            <person name="Lindberg D.R."/>
            <person name="Seaver E.C."/>
            <person name="Weisblat D.A."/>
            <person name="Putnam N.H."/>
            <person name="Rokhsar D.S."/>
        </authorList>
    </citation>
    <scope>NUCLEOTIDE SEQUENCE</scope>
</reference>
<evidence type="ECO:0000256" key="3">
    <source>
        <dbReference type="ARBA" id="ARBA00022490"/>
    </source>
</evidence>
<reference evidence="16" key="1">
    <citation type="submission" date="2012-12" db="EMBL/GenBank/DDBJ databases">
        <authorList>
            <person name="Hellsten U."/>
            <person name="Grimwood J."/>
            <person name="Chapman J.A."/>
            <person name="Shapiro H."/>
            <person name="Aerts A."/>
            <person name="Otillar R.P."/>
            <person name="Terry A.Y."/>
            <person name="Boore J.L."/>
            <person name="Simakov O."/>
            <person name="Marletaz F."/>
            <person name="Cho S.-J."/>
            <person name="Edsinger-Gonzales E."/>
            <person name="Havlak P."/>
            <person name="Kuo D.-H."/>
            <person name="Larsson T."/>
            <person name="Lv J."/>
            <person name="Arendt D."/>
            <person name="Savage R."/>
            <person name="Osoegawa K."/>
            <person name="de Jong P."/>
            <person name="Lindberg D.R."/>
            <person name="Seaver E.C."/>
            <person name="Weisblat D.A."/>
            <person name="Putnam N.H."/>
            <person name="Grigoriev I.V."/>
            <person name="Rokhsar D.S."/>
        </authorList>
    </citation>
    <scope>NUCLEOTIDE SEQUENCE</scope>
</reference>
<comment type="catalytic activity">
    <reaction evidence="5">
        <text>(2S)-ethylmalonyl-CoA + H(+) = butanoyl-CoA + CO2</text>
        <dbReference type="Rhea" id="RHEA:32131"/>
        <dbReference type="ChEBI" id="CHEBI:15378"/>
        <dbReference type="ChEBI" id="CHEBI:16526"/>
        <dbReference type="ChEBI" id="CHEBI:57371"/>
        <dbReference type="ChEBI" id="CHEBI:60909"/>
        <dbReference type="EC" id="4.1.1.94"/>
    </reaction>
    <physiologicalReaction direction="left-to-right" evidence="5">
        <dbReference type="Rhea" id="RHEA:32132"/>
    </physiologicalReaction>
</comment>
<dbReference type="EC" id="4.1.1.94" evidence="7"/>
<dbReference type="OrthoDB" id="448450at2759"/>
<gene>
    <name evidence="15" type="primary">20198421</name>
    <name evidence="14" type="ORF">HELRODRAFT_159709</name>
</gene>
<keyword evidence="16" id="KW-1185">Reference proteome</keyword>
<organism evidence="15 16">
    <name type="scientific">Helobdella robusta</name>
    <name type="common">Californian leech</name>
    <dbReference type="NCBI Taxonomy" id="6412"/>
    <lineage>
        <taxon>Eukaryota</taxon>
        <taxon>Metazoa</taxon>
        <taxon>Spiralia</taxon>
        <taxon>Lophotrochozoa</taxon>
        <taxon>Annelida</taxon>
        <taxon>Clitellata</taxon>
        <taxon>Hirudinea</taxon>
        <taxon>Rhynchobdellida</taxon>
        <taxon>Glossiphoniidae</taxon>
        <taxon>Helobdella</taxon>
    </lineage>
</organism>
<dbReference type="PANTHER" id="PTHR11941:SF27">
    <property type="entry name" value="ETHYLMALONYL-COA DECARBOXYLASE"/>
    <property type="match status" value="1"/>
</dbReference>
<sequence>MASLRHALIRSFLIKRGPDETTKRLLTLSSALNSELRQKQIDLLSKYPGGCVDLEKNDKTGIAVLTLNNPTKKNALTGSMMIDFEKRVEDLESWEKGRGVIFKGSGNTFCSGADLNVARAVGEGKDSGHPSLMSSFMQNITSRFFNLPLITVALVEGAALGGGAELVTCCDFRVVSSSANIGFVQARMGLSPGWGGGVRLVNLLGRLKALQLLSSASIIKGFEAQEIGLADEIFGEFDDSLETATSFLTNYTKFAPDVIKAMKRVVINASRSDMQSVETLNTKETQIFQSLCGGLANLEALNKKSKF</sequence>
<dbReference type="OMA" id="CLSGEMM"/>
<evidence type="ECO:0000256" key="7">
    <source>
        <dbReference type="ARBA" id="ARBA00038883"/>
    </source>
</evidence>
<dbReference type="GO" id="GO:0004492">
    <property type="term" value="F:methyl/ethyl malonyl-CoA decarboxylase activity"/>
    <property type="evidence" value="ECO:0007669"/>
    <property type="project" value="UniProtKB-EC"/>
</dbReference>
<dbReference type="CDD" id="cd06558">
    <property type="entry name" value="crotonase-like"/>
    <property type="match status" value="1"/>
</dbReference>
<comment type="function">
    <text evidence="12">Decarboxylates ethylmalonyl-CoA, a potentially toxic metabolite, to form butyryl-CoA, suggesting it might be involved in metabolite proofreading. Acts preferentially on (S)-ethylmalonyl-CoA but also has some activity on the (R)-isomer. Also has methylmalonyl-CoA decarboxylase activity at lower level.</text>
</comment>
<comment type="subcellular location">
    <subcellularLocation>
        <location evidence="1">Cytoplasm</location>
        <location evidence="1">Cytosol</location>
    </subcellularLocation>
</comment>
<accession>T1EPC1</accession>
<dbReference type="EMBL" id="KB095811">
    <property type="protein sequence ID" value="ESO13102.1"/>
    <property type="molecule type" value="Genomic_DNA"/>
</dbReference>
<comment type="catalytic activity">
    <reaction evidence="6">
        <text>(2R)-ethylmalonyl-CoA + H(+) = butanoyl-CoA + CO2</text>
        <dbReference type="Rhea" id="RHEA:59540"/>
        <dbReference type="ChEBI" id="CHEBI:15378"/>
        <dbReference type="ChEBI" id="CHEBI:16526"/>
        <dbReference type="ChEBI" id="CHEBI:57371"/>
        <dbReference type="ChEBI" id="CHEBI:85316"/>
        <dbReference type="EC" id="4.1.1.94"/>
    </reaction>
    <physiologicalReaction direction="left-to-right" evidence="6">
        <dbReference type="Rhea" id="RHEA:59541"/>
    </physiologicalReaction>
</comment>
<dbReference type="CTD" id="20198421"/>
<evidence type="ECO:0000256" key="9">
    <source>
        <dbReference type="ARBA" id="ARBA00042052"/>
    </source>
</evidence>
<comment type="catalytic activity">
    <reaction evidence="11">
        <text>(S)-methylmalonyl-CoA + H(+) = propanoyl-CoA + CO2</text>
        <dbReference type="Rhea" id="RHEA:61340"/>
        <dbReference type="ChEBI" id="CHEBI:15378"/>
        <dbReference type="ChEBI" id="CHEBI:16526"/>
        <dbReference type="ChEBI" id="CHEBI:57327"/>
        <dbReference type="ChEBI" id="CHEBI:57392"/>
        <dbReference type="EC" id="4.1.1.94"/>
    </reaction>
    <physiologicalReaction direction="left-to-right" evidence="11">
        <dbReference type="Rhea" id="RHEA:61341"/>
    </physiologicalReaction>
</comment>
<evidence type="ECO:0000256" key="8">
    <source>
        <dbReference type="ARBA" id="ARBA00039903"/>
    </source>
</evidence>
<dbReference type="InterPro" id="IPR029045">
    <property type="entry name" value="ClpP/crotonase-like_dom_sf"/>
</dbReference>
<evidence type="ECO:0000313" key="15">
    <source>
        <dbReference type="EnsemblMetazoa" id="HelroP159709"/>
    </source>
</evidence>
<evidence type="ECO:0000256" key="12">
    <source>
        <dbReference type="ARBA" id="ARBA00056546"/>
    </source>
</evidence>